<feature type="transmembrane region" description="Helical" evidence="1">
    <location>
        <begin position="76"/>
        <end position="92"/>
    </location>
</feature>
<feature type="transmembrane region" description="Helical" evidence="1">
    <location>
        <begin position="12"/>
        <end position="33"/>
    </location>
</feature>
<organism evidence="2 3">
    <name type="scientific">Flavobacterium luminosum</name>
    <dbReference type="NCBI Taxonomy" id="2949086"/>
    <lineage>
        <taxon>Bacteria</taxon>
        <taxon>Pseudomonadati</taxon>
        <taxon>Bacteroidota</taxon>
        <taxon>Flavobacteriia</taxon>
        <taxon>Flavobacteriales</taxon>
        <taxon>Flavobacteriaceae</taxon>
        <taxon>Flavobacterium</taxon>
    </lineage>
</organism>
<name>A0ABT0TNX3_9FLAO</name>
<feature type="transmembrane region" description="Helical" evidence="1">
    <location>
        <begin position="129"/>
        <end position="150"/>
    </location>
</feature>
<keyword evidence="1" id="KW-0472">Membrane</keyword>
<evidence type="ECO:0000313" key="3">
    <source>
        <dbReference type="Proteomes" id="UP001317191"/>
    </source>
</evidence>
<dbReference type="Proteomes" id="UP001317191">
    <property type="component" value="Unassembled WGS sequence"/>
</dbReference>
<keyword evidence="3" id="KW-1185">Reference proteome</keyword>
<feature type="transmembrane region" description="Helical" evidence="1">
    <location>
        <begin position="250"/>
        <end position="270"/>
    </location>
</feature>
<dbReference type="EMBL" id="JAMLJM010000004">
    <property type="protein sequence ID" value="MCL9809198.1"/>
    <property type="molecule type" value="Genomic_DNA"/>
</dbReference>
<accession>A0ABT0TNX3</accession>
<proteinExistence type="predicted"/>
<sequence length="271" mass="31774">MRFLKKILDFYINGSIHVALAVYALVQMTFHFFSLPYDLPMAFFAFFGTIVGYNFVKYEALMRTQKMQRTGERKAIVVLSVFSFLATVYYFFQLQRNSQLLTLLFLGLIILYALPLSQKIQNVRNWAGVKIYIVAFCWAGVTLLLPIINAELDFSIDVWLKFIQRFLLVIILMLIFEIIDLKKDEASLQTVPQQLGVPKTKQLNLFLLVFFYGLELLQSDFKITQLLINALLLLVLVFFTLFASPRRSEYYTSFWVESVPIFWWVLTLLWK</sequence>
<feature type="transmembrane region" description="Helical" evidence="1">
    <location>
        <begin position="39"/>
        <end position="56"/>
    </location>
</feature>
<keyword evidence="1" id="KW-0812">Transmembrane</keyword>
<reference evidence="2 3" key="1">
    <citation type="submission" date="2022-05" db="EMBL/GenBank/DDBJ databases">
        <title>Flavobacterium sp., isolated from activated sludge.</title>
        <authorList>
            <person name="Ran Q."/>
        </authorList>
    </citation>
    <scope>NUCLEOTIDE SEQUENCE [LARGE SCALE GENOMIC DNA]</scope>
    <source>
        <strain evidence="2 3">HXWNR70</strain>
    </source>
</reference>
<evidence type="ECO:0000313" key="2">
    <source>
        <dbReference type="EMBL" id="MCL9809198.1"/>
    </source>
</evidence>
<gene>
    <name evidence="2" type="ORF">NAT50_07475</name>
</gene>
<feature type="transmembrane region" description="Helical" evidence="1">
    <location>
        <begin position="98"/>
        <end position="117"/>
    </location>
</feature>
<comment type="caution">
    <text evidence="2">The sequence shown here is derived from an EMBL/GenBank/DDBJ whole genome shotgun (WGS) entry which is preliminary data.</text>
</comment>
<protein>
    <recommendedName>
        <fullName evidence="4">Prenyltransferase</fullName>
    </recommendedName>
</protein>
<keyword evidence="1" id="KW-1133">Transmembrane helix</keyword>
<evidence type="ECO:0008006" key="4">
    <source>
        <dbReference type="Google" id="ProtNLM"/>
    </source>
</evidence>
<feature type="transmembrane region" description="Helical" evidence="1">
    <location>
        <begin position="223"/>
        <end position="243"/>
    </location>
</feature>
<feature type="transmembrane region" description="Helical" evidence="1">
    <location>
        <begin position="162"/>
        <end position="181"/>
    </location>
</feature>
<evidence type="ECO:0000256" key="1">
    <source>
        <dbReference type="SAM" id="Phobius"/>
    </source>
</evidence>